<evidence type="ECO:0000313" key="2">
    <source>
        <dbReference type="EMBL" id="TKA36514.1"/>
    </source>
</evidence>
<evidence type="ECO:0000313" key="3">
    <source>
        <dbReference type="Proteomes" id="UP000310066"/>
    </source>
</evidence>
<gene>
    <name evidence="2" type="ORF">B0A54_13516</name>
</gene>
<name>A0A4U0ULE5_9PEZI</name>
<dbReference type="Proteomes" id="UP000310066">
    <property type="component" value="Unassembled WGS sequence"/>
</dbReference>
<dbReference type="EMBL" id="NAJP01000059">
    <property type="protein sequence ID" value="TKA36514.1"/>
    <property type="molecule type" value="Genomic_DNA"/>
</dbReference>
<feature type="compositionally biased region" description="Basic and acidic residues" evidence="1">
    <location>
        <begin position="321"/>
        <end position="339"/>
    </location>
</feature>
<dbReference type="OrthoDB" id="3916525at2759"/>
<organism evidence="2 3">
    <name type="scientific">Friedmanniomyces endolithicus</name>
    <dbReference type="NCBI Taxonomy" id="329885"/>
    <lineage>
        <taxon>Eukaryota</taxon>
        <taxon>Fungi</taxon>
        <taxon>Dikarya</taxon>
        <taxon>Ascomycota</taxon>
        <taxon>Pezizomycotina</taxon>
        <taxon>Dothideomycetes</taxon>
        <taxon>Dothideomycetidae</taxon>
        <taxon>Mycosphaerellales</taxon>
        <taxon>Teratosphaeriaceae</taxon>
        <taxon>Friedmanniomyces</taxon>
    </lineage>
</organism>
<accession>A0A4U0ULE5</accession>
<sequence length="458" mass="50465">MPPTLTPLTPPMPPQQQDPDRFYLLESHVLSQRVKIDDHGREYTACPVLSREVSKETWWTSPATHEKWMRIGVYRVTHRKVHGRRMNDEVEMFGMEDGEGGRLRPLQATDVTRDVLQETPGLKQDLLDLGLTVRSHIPEPPKRPSLRLHNTRSKPIPASNPDPDEAETKNAHLAHCTHLLRSAIAHHEITTHRPTPFALLANAGTLDPSTLRPRILVAVLQETHFREFFQQGHEEFRSNGCGYRVFGTYCGGEVGWVCGDEEFGGYFPRREGGGSGGGLEVRWWDDAALVEADERGRERRRRKGEKRARRRRGVEGAGGEGKVEGEGGVDEGARAEAKKEKLKAKRKARAARKKAKEAASGFTVLVESPSEGGDEDASYSVWSVASGSKKRAKTARNKDSVPRSLADGSPRGGAGGEESSSASSSDEDFVGGELAAQLARLMAGSKTQVLVAYPESEE</sequence>
<feature type="region of interest" description="Disordered" evidence="1">
    <location>
        <begin position="294"/>
        <end position="344"/>
    </location>
</feature>
<reference evidence="2 3" key="1">
    <citation type="submission" date="2017-03" db="EMBL/GenBank/DDBJ databases">
        <title>Genomes of endolithic fungi from Antarctica.</title>
        <authorList>
            <person name="Coleine C."/>
            <person name="Masonjones S."/>
            <person name="Stajich J.E."/>
        </authorList>
    </citation>
    <scope>NUCLEOTIDE SEQUENCE [LARGE SCALE GENOMIC DNA]</scope>
    <source>
        <strain evidence="2 3">CCFEE 5311</strain>
    </source>
</reference>
<protein>
    <submittedName>
        <fullName evidence="2">Uncharacterized protein</fullName>
    </submittedName>
</protein>
<feature type="region of interest" description="Disordered" evidence="1">
    <location>
        <begin position="134"/>
        <end position="167"/>
    </location>
</feature>
<feature type="region of interest" description="Disordered" evidence="1">
    <location>
        <begin position="367"/>
        <end position="429"/>
    </location>
</feature>
<comment type="caution">
    <text evidence="2">The sequence shown here is derived from an EMBL/GenBank/DDBJ whole genome shotgun (WGS) entry which is preliminary data.</text>
</comment>
<feature type="compositionally biased region" description="Basic residues" evidence="1">
    <location>
        <begin position="298"/>
        <end position="312"/>
    </location>
</feature>
<proteinExistence type="predicted"/>
<dbReference type="AlphaFoldDB" id="A0A4U0ULE5"/>
<evidence type="ECO:0000256" key="1">
    <source>
        <dbReference type="SAM" id="MobiDB-lite"/>
    </source>
</evidence>